<dbReference type="Gene3D" id="3.30.565.10">
    <property type="entry name" value="Histidine kinase-like ATPase, C-terminal domain"/>
    <property type="match status" value="1"/>
</dbReference>
<keyword evidence="14 16" id="KW-0472">Membrane</keyword>
<evidence type="ECO:0000256" key="5">
    <source>
        <dbReference type="ARBA" id="ARBA00022519"/>
    </source>
</evidence>
<dbReference type="InterPro" id="IPR003661">
    <property type="entry name" value="HisK_dim/P_dom"/>
</dbReference>
<comment type="catalytic activity">
    <reaction evidence="1">
        <text>ATP + protein L-histidine = ADP + protein N-phospho-L-histidine.</text>
        <dbReference type="EC" id="2.7.13.3"/>
    </reaction>
</comment>
<dbReference type="InterPro" id="IPR005467">
    <property type="entry name" value="His_kinase_dom"/>
</dbReference>
<dbReference type="InterPro" id="IPR004358">
    <property type="entry name" value="Sig_transdc_His_kin-like_C"/>
</dbReference>
<feature type="domain" description="HAMP" evidence="18">
    <location>
        <begin position="179"/>
        <end position="231"/>
    </location>
</feature>
<dbReference type="InterPro" id="IPR050980">
    <property type="entry name" value="2C_sensor_his_kinase"/>
</dbReference>
<keyword evidence="11" id="KW-0067">ATP-binding</keyword>
<evidence type="ECO:0000256" key="15">
    <source>
        <dbReference type="ARBA" id="ARBA00041011"/>
    </source>
</evidence>
<evidence type="ECO:0000313" key="20">
    <source>
        <dbReference type="Proteomes" id="UP001589758"/>
    </source>
</evidence>
<gene>
    <name evidence="19" type="primary">envZ</name>
    <name evidence="19" type="ORF">ACFFIT_11755</name>
</gene>
<evidence type="ECO:0000256" key="2">
    <source>
        <dbReference type="ARBA" id="ARBA00004429"/>
    </source>
</evidence>
<keyword evidence="4" id="KW-1003">Cell membrane</keyword>
<dbReference type="SMART" id="SM00304">
    <property type="entry name" value="HAMP"/>
    <property type="match status" value="1"/>
</dbReference>
<keyword evidence="5" id="KW-0997">Cell inner membrane</keyword>
<dbReference type="InterPro" id="IPR003660">
    <property type="entry name" value="HAMP_dom"/>
</dbReference>
<evidence type="ECO:0000256" key="11">
    <source>
        <dbReference type="ARBA" id="ARBA00022840"/>
    </source>
</evidence>
<dbReference type="GO" id="GO:0004673">
    <property type="term" value="F:protein histidine kinase activity"/>
    <property type="evidence" value="ECO:0007669"/>
    <property type="project" value="UniProtKB-EC"/>
</dbReference>
<dbReference type="Pfam" id="PF00672">
    <property type="entry name" value="HAMP"/>
    <property type="match status" value="1"/>
</dbReference>
<evidence type="ECO:0000256" key="14">
    <source>
        <dbReference type="ARBA" id="ARBA00023136"/>
    </source>
</evidence>
<keyword evidence="20" id="KW-1185">Reference proteome</keyword>
<evidence type="ECO:0000259" key="17">
    <source>
        <dbReference type="PROSITE" id="PS50109"/>
    </source>
</evidence>
<dbReference type="EC" id="2.7.13.3" evidence="3"/>
<dbReference type="SUPFAM" id="SSF47384">
    <property type="entry name" value="Homodimeric domain of signal transducing histidine kinase"/>
    <property type="match status" value="1"/>
</dbReference>
<evidence type="ECO:0000256" key="3">
    <source>
        <dbReference type="ARBA" id="ARBA00012438"/>
    </source>
</evidence>
<dbReference type="PANTHER" id="PTHR44936">
    <property type="entry name" value="SENSOR PROTEIN CREC"/>
    <property type="match status" value="1"/>
</dbReference>
<dbReference type="SUPFAM" id="SSF55874">
    <property type="entry name" value="ATPase domain of HSP90 chaperone/DNA topoisomerase II/histidine kinase"/>
    <property type="match status" value="1"/>
</dbReference>
<evidence type="ECO:0000256" key="4">
    <source>
        <dbReference type="ARBA" id="ARBA00022475"/>
    </source>
</evidence>
<evidence type="ECO:0000259" key="18">
    <source>
        <dbReference type="PROSITE" id="PS50885"/>
    </source>
</evidence>
<dbReference type="PROSITE" id="PS50109">
    <property type="entry name" value="HIS_KIN"/>
    <property type="match status" value="1"/>
</dbReference>
<comment type="subcellular location">
    <subcellularLocation>
        <location evidence="2">Cell inner membrane</location>
        <topology evidence="2">Multi-pass membrane protein</topology>
    </subcellularLocation>
</comment>
<keyword evidence="6" id="KW-0597">Phosphoprotein</keyword>
<dbReference type="SMART" id="SM00388">
    <property type="entry name" value="HisKA"/>
    <property type="match status" value="1"/>
</dbReference>
<dbReference type="CDD" id="cd00082">
    <property type="entry name" value="HisKA"/>
    <property type="match status" value="1"/>
</dbReference>
<protein>
    <recommendedName>
        <fullName evidence="15">Sensor histidine kinase EnvZ</fullName>
        <ecNumber evidence="3">2.7.13.3</ecNumber>
    </recommendedName>
</protein>
<keyword evidence="13" id="KW-0902">Two-component regulatory system</keyword>
<evidence type="ECO:0000256" key="7">
    <source>
        <dbReference type="ARBA" id="ARBA00022679"/>
    </source>
</evidence>
<evidence type="ECO:0000256" key="10">
    <source>
        <dbReference type="ARBA" id="ARBA00022777"/>
    </source>
</evidence>
<evidence type="ECO:0000313" key="19">
    <source>
        <dbReference type="EMBL" id="MFC0180746.1"/>
    </source>
</evidence>
<dbReference type="Gene3D" id="1.10.287.130">
    <property type="match status" value="1"/>
</dbReference>
<accession>A0ABV6CGV6</accession>
<evidence type="ECO:0000256" key="13">
    <source>
        <dbReference type="ARBA" id="ARBA00023012"/>
    </source>
</evidence>
<dbReference type="PROSITE" id="PS50885">
    <property type="entry name" value="HAMP"/>
    <property type="match status" value="1"/>
</dbReference>
<name>A0ABV6CGV6_9GAMM</name>
<evidence type="ECO:0000256" key="16">
    <source>
        <dbReference type="SAM" id="Phobius"/>
    </source>
</evidence>
<organism evidence="19 20">
    <name type="scientific">Thorsellia kenyensis</name>
    <dbReference type="NCBI Taxonomy" id="1549888"/>
    <lineage>
        <taxon>Bacteria</taxon>
        <taxon>Pseudomonadati</taxon>
        <taxon>Pseudomonadota</taxon>
        <taxon>Gammaproteobacteria</taxon>
        <taxon>Enterobacterales</taxon>
        <taxon>Thorselliaceae</taxon>
        <taxon>Thorsellia</taxon>
    </lineage>
</organism>
<keyword evidence="7 19" id="KW-0808">Transferase</keyword>
<dbReference type="Proteomes" id="UP001589758">
    <property type="component" value="Unassembled WGS sequence"/>
</dbReference>
<keyword evidence="10 19" id="KW-0418">Kinase</keyword>
<feature type="transmembrane region" description="Helical" evidence="16">
    <location>
        <begin position="159"/>
        <end position="178"/>
    </location>
</feature>
<keyword evidence="12 16" id="KW-1133">Transmembrane helix</keyword>
<dbReference type="SMART" id="SM00387">
    <property type="entry name" value="HATPase_c"/>
    <property type="match status" value="1"/>
</dbReference>
<dbReference type="CDD" id="cd06225">
    <property type="entry name" value="HAMP"/>
    <property type="match status" value="1"/>
</dbReference>
<proteinExistence type="predicted"/>
<feature type="domain" description="Histidine kinase" evidence="17">
    <location>
        <begin position="239"/>
        <end position="438"/>
    </location>
</feature>
<dbReference type="PANTHER" id="PTHR44936:SF5">
    <property type="entry name" value="SENSOR HISTIDINE KINASE ENVZ"/>
    <property type="match status" value="1"/>
</dbReference>
<dbReference type="InterPro" id="IPR036097">
    <property type="entry name" value="HisK_dim/P_sf"/>
</dbReference>
<evidence type="ECO:0000256" key="8">
    <source>
        <dbReference type="ARBA" id="ARBA00022692"/>
    </source>
</evidence>
<feature type="transmembrane region" description="Helical" evidence="16">
    <location>
        <begin position="15"/>
        <end position="39"/>
    </location>
</feature>
<evidence type="ECO:0000256" key="9">
    <source>
        <dbReference type="ARBA" id="ARBA00022741"/>
    </source>
</evidence>
<dbReference type="NCBIfam" id="NF007004">
    <property type="entry name" value="PRK09467.1"/>
    <property type="match status" value="1"/>
</dbReference>
<dbReference type="PRINTS" id="PR00344">
    <property type="entry name" value="BCTRLSENSOR"/>
</dbReference>
<dbReference type="RefSeq" id="WP_385877873.1">
    <property type="nucleotide sequence ID" value="NZ_JBHLXE010000108.1"/>
</dbReference>
<comment type="caution">
    <text evidence="19">The sequence shown here is derived from an EMBL/GenBank/DDBJ whole genome shotgun (WGS) entry which is preliminary data.</text>
</comment>
<evidence type="ECO:0000256" key="6">
    <source>
        <dbReference type="ARBA" id="ARBA00022553"/>
    </source>
</evidence>
<evidence type="ECO:0000256" key="12">
    <source>
        <dbReference type="ARBA" id="ARBA00022989"/>
    </source>
</evidence>
<dbReference type="EMBL" id="JBHLXE010000108">
    <property type="protein sequence ID" value="MFC0180746.1"/>
    <property type="molecule type" value="Genomic_DNA"/>
</dbReference>
<reference evidence="19 20" key="1">
    <citation type="submission" date="2024-09" db="EMBL/GenBank/DDBJ databases">
        <authorList>
            <person name="Sun Q."/>
            <person name="Mori K."/>
        </authorList>
    </citation>
    <scope>NUCLEOTIDE SEQUENCE [LARGE SCALE GENOMIC DNA]</scope>
    <source>
        <strain evidence="19 20">CCM 8545</strain>
    </source>
</reference>
<keyword evidence="8 16" id="KW-0812">Transmembrane</keyword>
<dbReference type="InterPro" id="IPR036890">
    <property type="entry name" value="HATPase_C_sf"/>
</dbReference>
<dbReference type="Pfam" id="PF02518">
    <property type="entry name" value="HATPase_c"/>
    <property type="match status" value="1"/>
</dbReference>
<keyword evidence="9" id="KW-0547">Nucleotide-binding</keyword>
<dbReference type="InterPro" id="IPR003594">
    <property type="entry name" value="HATPase_dom"/>
</dbReference>
<evidence type="ECO:0000256" key="1">
    <source>
        <dbReference type="ARBA" id="ARBA00000085"/>
    </source>
</evidence>
<dbReference type="Pfam" id="PF00512">
    <property type="entry name" value="HisKA"/>
    <property type="match status" value="1"/>
</dbReference>
<sequence length="438" mass="49332">MEFNRVLKSSFSHTLLLVIGLMLITLAITYWVVLNYAILPSLEPFSRVLGHEIKMLTTDTLLLDDGSVVPFPSDWRQEIFHHLGLSLFDEPTAMQNGLAWAKYYPVLTDEISEQLGVASDVRLEIGANHPVIWLNTDYSPDIWVRVPLFEIRQGGIISILRYTLFIVILAAIVAWFFFRSQHKPLSELQMAATLLGKGDFPSPVKEMGAADVRAVVRAFNKMVKDIQKLEDDRKLIIAGVSHDLRTPLARLRLISEMLPEEELSVQASINLEVEECNKMLQQFLDFMHTGEEIQKQDIELNTLLLDAISQFSDHIENFEYDLVDAPLMVNIDPISVKRVINNLIVNALNYGNGWVKVVSGQSAKQVWIQIDDDGPGIEPDKLDRLFEPFVRGEAARTTPGSGLGLAIVKRIIDSHQGNIFVSRSNKGGFSIRIYLPKA</sequence>